<comment type="similarity">
    <text evidence="2">Belongs to the autoinducer-2 exporter (AI-2E) (TC 2.A.86) family.</text>
</comment>
<evidence type="ECO:0000256" key="4">
    <source>
        <dbReference type="ARBA" id="ARBA00022989"/>
    </source>
</evidence>
<feature type="transmembrane region" description="Helical" evidence="7">
    <location>
        <begin position="200"/>
        <end position="225"/>
    </location>
</feature>
<protein>
    <submittedName>
        <fullName evidence="8">AI-2E family transporter</fullName>
    </submittedName>
</protein>
<comment type="caution">
    <text evidence="8">The sequence shown here is derived from an EMBL/GenBank/DDBJ whole genome shotgun (WGS) entry which is preliminary data.</text>
</comment>
<dbReference type="Proteomes" id="UP000703674">
    <property type="component" value="Unassembled WGS sequence"/>
</dbReference>
<gene>
    <name evidence="8" type="ORF">HC175_14920</name>
</gene>
<feature type="transmembrane region" description="Helical" evidence="7">
    <location>
        <begin position="231"/>
        <end position="260"/>
    </location>
</feature>
<name>A0ABX1D4T9_9FLAO</name>
<evidence type="ECO:0000313" key="9">
    <source>
        <dbReference type="Proteomes" id="UP000703674"/>
    </source>
</evidence>
<sequence>MERANNFNRRITSTIFIALLMLSAFALLIFHYNFFLLVFAGVFFSVLLNFASSWIVTRTPIKYGLALFLVLLFIAVILYLIIILIGPSMMEQVREMSDTLPRSLQNLRSRIMETSLGRNVFDELPTDLGALLENREQIMSRIVGSFSTTIGAIANFFIIIVTGIFLASSPKIYTSNFIRLFPVHFRPRLREVMDKTQYSLSLWMVAKLISMLVVGVFTAIGLEFLGMPMPYALALLAALFSFIPNIGPYLALAPAVLIALMQGGNMYIYVLILYFSIQIVESYLITPMIEKKMVRLPPALTLFWMVLLGVLTGVLGLILATPILAALIVIIAELYVKDFLEGSSRNEEAENFSRISTGPGTSESIQDQTDS</sequence>
<feature type="transmembrane region" description="Helical" evidence="7">
    <location>
        <begin position="63"/>
        <end position="86"/>
    </location>
</feature>
<keyword evidence="9" id="KW-1185">Reference proteome</keyword>
<evidence type="ECO:0000256" key="1">
    <source>
        <dbReference type="ARBA" id="ARBA00004141"/>
    </source>
</evidence>
<feature type="transmembrane region" description="Helical" evidence="7">
    <location>
        <begin position="267"/>
        <end position="285"/>
    </location>
</feature>
<keyword evidence="3 7" id="KW-0812">Transmembrane</keyword>
<keyword evidence="4 7" id="KW-1133">Transmembrane helix</keyword>
<feature type="transmembrane region" description="Helical" evidence="7">
    <location>
        <begin position="36"/>
        <end position="56"/>
    </location>
</feature>
<accession>A0ABX1D4T9</accession>
<dbReference type="EMBL" id="JAAVJR010000015">
    <property type="protein sequence ID" value="NJW54208.1"/>
    <property type="molecule type" value="Genomic_DNA"/>
</dbReference>
<feature type="region of interest" description="Disordered" evidence="6">
    <location>
        <begin position="350"/>
        <end position="371"/>
    </location>
</feature>
<dbReference type="RefSeq" id="WP_168139296.1">
    <property type="nucleotide sequence ID" value="NZ_JAAVJR010000015.1"/>
</dbReference>
<evidence type="ECO:0000256" key="2">
    <source>
        <dbReference type="ARBA" id="ARBA00009773"/>
    </source>
</evidence>
<dbReference type="PANTHER" id="PTHR21716">
    <property type="entry name" value="TRANSMEMBRANE PROTEIN"/>
    <property type="match status" value="1"/>
</dbReference>
<evidence type="ECO:0000256" key="5">
    <source>
        <dbReference type="ARBA" id="ARBA00023136"/>
    </source>
</evidence>
<feature type="transmembrane region" description="Helical" evidence="7">
    <location>
        <begin position="305"/>
        <end position="336"/>
    </location>
</feature>
<feature type="compositionally biased region" description="Polar residues" evidence="6">
    <location>
        <begin position="353"/>
        <end position="371"/>
    </location>
</feature>
<proteinExistence type="inferred from homology"/>
<comment type="subcellular location">
    <subcellularLocation>
        <location evidence="1">Membrane</location>
        <topology evidence="1">Multi-pass membrane protein</topology>
    </subcellularLocation>
</comment>
<dbReference type="PANTHER" id="PTHR21716:SF62">
    <property type="entry name" value="TRANSPORT PROTEIN YDBI-RELATED"/>
    <property type="match status" value="1"/>
</dbReference>
<feature type="transmembrane region" description="Helical" evidence="7">
    <location>
        <begin position="142"/>
        <end position="167"/>
    </location>
</feature>
<keyword evidence="5 7" id="KW-0472">Membrane</keyword>
<dbReference type="InterPro" id="IPR002549">
    <property type="entry name" value="AI-2E-like"/>
</dbReference>
<feature type="transmembrane region" description="Helical" evidence="7">
    <location>
        <begin position="12"/>
        <end position="30"/>
    </location>
</feature>
<organism evidence="8 9">
    <name type="scientific">Salinimicrobium oceani</name>
    <dbReference type="NCBI Taxonomy" id="2722702"/>
    <lineage>
        <taxon>Bacteria</taxon>
        <taxon>Pseudomonadati</taxon>
        <taxon>Bacteroidota</taxon>
        <taxon>Flavobacteriia</taxon>
        <taxon>Flavobacteriales</taxon>
        <taxon>Flavobacteriaceae</taxon>
        <taxon>Salinimicrobium</taxon>
    </lineage>
</organism>
<evidence type="ECO:0000256" key="3">
    <source>
        <dbReference type="ARBA" id="ARBA00022692"/>
    </source>
</evidence>
<evidence type="ECO:0000256" key="6">
    <source>
        <dbReference type="SAM" id="MobiDB-lite"/>
    </source>
</evidence>
<evidence type="ECO:0000256" key="7">
    <source>
        <dbReference type="SAM" id="Phobius"/>
    </source>
</evidence>
<evidence type="ECO:0000313" key="8">
    <source>
        <dbReference type="EMBL" id="NJW54208.1"/>
    </source>
</evidence>
<dbReference type="Pfam" id="PF01594">
    <property type="entry name" value="AI-2E_transport"/>
    <property type="match status" value="1"/>
</dbReference>
<reference evidence="8 9" key="1">
    <citation type="submission" date="2020-03" db="EMBL/GenBank/DDBJ databases">
        <title>Salinimicrobium sp. nov, isolated from SCS.</title>
        <authorList>
            <person name="Cao W.R."/>
        </authorList>
    </citation>
    <scope>NUCLEOTIDE SEQUENCE [LARGE SCALE GENOMIC DNA]</scope>
    <source>
        <strain evidence="9">J15B91</strain>
    </source>
</reference>